<name>C9RFN6_METVM</name>
<dbReference type="OrthoDB" id="375176at2157"/>
<dbReference type="STRING" id="579137.Metvu_0529"/>
<sequence length="101" mass="11405">MSVVVIILLLIVSVGIAGAYCILMKEKSRSISVYEKCQQEKIESEIKMLKSLNKSVSSKTSEDVINNIMKSENTILKNALNDDNISDEDPIRKLKNTKRFK</sequence>
<evidence type="ECO:0000313" key="1">
    <source>
        <dbReference type="EMBL" id="ACX72388.1"/>
    </source>
</evidence>
<dbReference type="HOGENOM" id="CLU_2353214_0_0_2"/>
<dbReference type="eggNOG" id="arCOG08284">
    <property type="taxonomic scope" value="Archaea"/>
</dbReference>
<dbReference type="AlphaFoldDB" id="C9RFN6"/>
<dbReference type="GeneID" id="8512862"/>
<dbReference type="RefSeq" id="WP_015732609.1">
    <property type="nucleotide sequence ID" value="NC_013407.1"/>
</dbReference>
<gene>
    <name evidence="1" type="ordered locus">Metvu_0529</name>
</gene>
<evidence type="ECO:0000313" key="2">
    <source>
        <dbReference type="Proteomes" id="UP000002063"/>
    </source>
</evidence>
<protein>
    <submittedName>
        <fullName evidence="1">Uncharacterized protein</fullName>
    </submittedName>
</protein>
<dbReference type="EMBL" id="CP001787">
    <property type="protein sequence ID" value="ACX72388.1"/>
    <property type="molecule type" value="Genomic_DNA"/>
</dbReference>
<reference evidence="1" key="1">
    <citation type="submission" date="2009-10" db="EMBL/GenBank/DDBJ databases">
        <title>Complete sequence of chromosome of Methanocaldococcus vulcanius M7.</title>
        <authorList>
            <consortium name="US DOE Joint Genome Institute"/>
            <person name="Lucas S."/>
            <person name="Copeland A."/>
            <person name="Lapidus A."/>
            <person name="Glavina del Rio T."/>
            <person name="Dalin E."/>
            <person name="Tice H."/>
            <person name="Bruce D."/>
            <person name="Goodwin L."/>
            <person name="Pitluck S."/>
            <person name="Lcollab F.I."/>
            <person name="Brettin T."/>
            <person name="Detter J.C."/>
            <person name="Han C."/>
            <person name="Tapia R."/>
            <person name="Kuske C.R."/>
            <person name="Schmutz J."/>
            <person name="Larimer F."/>
            <person name="Land M."/>
            <person name="Hauser L."/>
            <person name="Kyrpides N."/>
            <person name="Ovchinikova G."/>
            <person name="Sieprawska-Lupa M."/>
            <person name="Whitman W.B."/>
            <person name="Woyke T."/>
        </authorList>
    </citation>
    <scope>NUCLEOTIDE SEQUENCE [LARGE SCALE GENOMIC DNA]</scope>
    <source>
        <strain evidence="1">M7</strain>
    </source>
</reference>
<organism evidence="1 2">
    <name type="scientific">Methanocaldococcus vulcanius (strain ATCC 700851 / DSM 12094 / M7)</name>
    <name type="common">Methanococcus vulcanius</name>
    <dbReference type="NCBI Taxonomy" id="579137"/>
    <lineage>
        <taxon>Archaea</taxon>
        <taxon>Methanobacteriati</taxon>
        <taxon>Methanobacteriota</taxon>
        <taxon>Methanomada group</taxon>
        <taxon>Methanococci</taxon>
        <taxon>Methanococcales</taxon>
        <taxon>Methanocaldococcaceae</taxon>
        <taxon>Methanocaldococcus</taxon>
    </lineage>
</organism>
<keyword evidence="2" id="KW-1185">Reference proteome</keyword>
<proteinExistence type="predicted"/>
<accession>C9RFN6</accession>
<dbReference type="Proteomes" id="UP000002063">
    <property type="component" value="Chromosome"/>
</dbReference>
<dbReference type="KEGG" id="mvu:Metvu_0529"/>